<reference evidence="2 3" key="1">
    <citation type="journal article" date="2014" name="Genome Biol. Evol.">
        <title>The secreted proteins of Achlya hypogyna and Thraustotheca clavata identify the ancestral oomycete secretome and reveal gene acquisitions by horizontal gene transfer.</title>
        <authorList>
            <person name="Misner I."/>
            <person name="Blouin N."/>
            <person name="Leonard G."/>
            <person name="Richards T.A."/>
            <person name="Lane C.E."/>
        </authorList>
    </citation>
    <scope>NUCLEOTIDE SEQUENCE [LARGE SCALE GENOMIC DNA]</scope>
    <source>
        <strain evidence="2 3">ATCC 48635</strain>
    </source>
</reference>
<evidence type="ECO:0008006" key="4">
    <source>
        <dbReference type="Google" id="ProtNLM"/>
    </source>
</evidence>
<evidence type="ECO:0000313" key="3">
    <source>
        <dbReference type="Proteomes" id="UP000243579"/>
    </source>
</evidence>
<dbReference type="Proteomes" id="UP000243579">
    <property type="component" value="Unassembled WGS sequence"/>
</dbReference>
<sequence>MCHATFSTNMSPTSASETFAFLGFNYTNGLTIDDLAAICALDMHALSTCASDYIGTLTHVITYGSAFASLAATATAVVADVTALNVSAVQYLTDTVTNVTELRTFPILDPMDRPWRFYGWCYLYEWASGLREVISVVGDMGRITTISASTPPMAMEPSAHAIPSSFSYMSRYCVQYITIVLILMSGLLALSAVFHKGHVEARNFLCVNRIVGMTWLGRPLVLVRSLSAIWLLNTSPLTLVQVGVGTRFTSPPLAWYTTLLATSEMTWFVYVLNDLFSCITQQYTSLYASKSSTLTWLVAFAWTLWSPQLYAASVDRHCSVQDMDFQLTCRSGMVAVGSLSRFGVSMAVICGCVGATYAYYRLALPTLPSRAFPCLVLSAKAYYVLPFDRWRLRGEVYIDKTTAIMGGLLSWELGGISFVLDIKTWRVYRVPWGRDTKLSESETRFDHALPLQHLGVVDC</sequence>
<keyword evidence="3" id="KW-1185">Reference proteome</keyword>
<evidence type="ECO:0000256" key="1">
    <source>
        <dbReference type="SAM" id="Phobius"/>
    </source>
</evidence>
<feature type="transmembrane region" description="Helical" evidence="1">
    <location>
        <begin position="284"/>
        <end position="305"/>
    </location>
</feature>
<gene>
    <name evidence="2" type="ORF">ACHHYP_11595</name>
</gene>
<feature type="transmembrane region" description="Helical" evidence="1">
    <location>
        <begin position="342"/>
        <end position="360"/>
    </location>
</feature>
<organism evidence="2 3">
    <name type="scientific">Achlya hypogyna</name>
    <name type="common">Oomycete</name>
    <name type="synonym">Protoachlya hypogyna</name>
    <dbReference type="NCBI Taxonomy" id="1202772"/>
    <lineage>
        <taxon>Eukaryota</taxon>
        <taxon>Sar</taxon>
        <taxon>Stramenopiles</taxon>
        <taxon>Oomycota</taxon>
        <taxon>Saprolegniomycetes</taxon>
        <taxon>Saprolegniales</taxon>
        <taxon>Achlyaceae</taxon>
        <taxon>Achlya</taxon>
    </lineage>
</organism>
<keyword evidence="1" id="KW-0812">Transmembrane</keyword>
<accession>A0A1V9YIX2</accession>
<keyword evidence="1" id="KW-1133">Transmembrane helix</keyword>
<dbReference type="OrthoDB" id="79078at2759"/>
<dbReference type="EMBL" id="JNBR01001640">
    <property type="protein sequence ID" value="OQR85652.1"/>
    <property type="molecule type" value="Genomic_DNA"/>
</dbReference>
<evidence type="ECO:0000313" key="2">
    <source>
        <dbReference type="EMBL" id="OQR85652.1"/>
    </source>
</evidence>
<keyword evidence="1" id="KW-0472">Membrane</keyword>
<feature type="transmembrane region" description="Helical" evidence="1">
    <location>
        <begin position="174"/>
        <end position="194"/>
    </location>
</feature>
<comment type="caution">
    <text evidence="2">The sequence shown here is derived from an EMBL/GenBank/DDBJ whole genome shotgun (WGS) entry which is preliminary data.</text>
</comment>
<dbReference type="AlphaFoldDB" id="A0A1V9YIX2"/>
<name>A0A1V9YIX2_ACHHY</name>
<proteinExistence type="predicted"/>
<feature type="transmembrane region" description="Helical" evidence="1">
    <location>
        <begin position="253"/>
        <end position="272"/>
    </location>
</feature>
<feature type="transmembrane region" description="Helical" evidence="1">
    <location>
        <begin position="215"/>
        <end position="233"/>
    </location>
</feature>
<protein>
    <recommendedName>
        <fullName evidence="4">Transmembrane protein</fullName>
    </recommendedName>
</protein>